<protein>
    <submittedName>
        <fullName evidence="2">Uncharacterized protein</fullName>
    </submittedName>
</protein>
<keyword evidence="3" id="KW-1185">Reference proteome</keyword>
<dbReference type="HOGENOM" id="CLU_180895_1_0_1"/>
<dbReference type="Ensembl" id="ENSCINT00000034568.1">
    <property type="protein sequence ID" value="ENSCINP00000036178.1"/>
    <property type="gene ID" value="ENSCING00000017970.1"/>
</dbReference>
<keyword evidence="1" id="KW-0732">Signal</keyword>
<dbReference type="Proteomes" id="UP000008144">
    <property type="component" value="Chromosome 11"/>
</dbReference>
<accession>H2Y2P3</accession>
<dbReference type="AlphaFoldDB" id="H2Y2P3"/>
<evidence type="ECO:0000313" key="2">
    <source>
        <dbReference type="Ensembl" id="ENSCINP00000036178.1"/>
    </source>
</evidence>
<sequence>MNKSALLILLLIGLLVLTETTNADWGRRRNDSDRRRWASWNQKQTKPDALEYMDLLGDLDF</sequence>
<evidence type="ECO:0000256" key="1">
    <source>
        <dbReference type="SAM" id="SignalP"/>
    </source>
</evidence>
<organism evidence="2 3">
    <name type="scientific">Ciona intestinalis</name>
    <name type="common">Transparent sea squirt</name>
    <name type="synonym">Ascidia intestinalis</name>
    <dbReference type="NCBI Taxonomy" id="7719"/>
    <lineage>
        <taxon>Eukaryota</taxon>
        <taxon>Metazoa</taxon>
        <taxon>Chordata</taxon>
        <taxon>Tunicata</taxon>
        <taxon>Ascidiacea</taxon>
        <taxon>Phlebobranchia</taxon>
        <taxon>Cionidae</taxon>
        <taxon>Ciona</taxon>
    </lineage>
</organism>
<reference evidence="2" key="4">
    <citation type="submission" date="2025-09" db="UniProtKB">
        <authorList>
            <consortium name="Ensembl"/>
        </authorList>
    </citation>
    <scope>IDENTIFICATION</scope>
</reference>
<evidence type="ECO:0000313" key="3">
    <source>
        <dbReference type="Proteomes" id="UP000008144"/>
    </source>
</evidence>
<proteinExistence type="predicted"/>
<name>H2Y2P3_CIOIN</name>
<dbReference type="EMBL" id="EAAA01000750">
    <property type="status" value="NOT_ANNOTATED_CDS"/>
    <property type="molecule type" value="Genomic_DNA"/>
</dbReference>
<reference evidence="3" key="1">
    <citation type="journal article" date="2002" name="Science">
        <title>The draft genome of Ciona intestinalis: insights into chordate and vertebrate origins.</title>
        <authorList>
            <person name="Dehal P."/>
            <person name="Satou Y."/>
            <person name="Campbell R.K."/>
            <person name="Chapman J."/>
            <person name="Degnan B."/>
            <person name="De Tomaso A."/>
            <person name="Davidson B."/>
            <person name="Di Gregorio A."/>
            <person name="Gelpke M."/>
            <person name="Goodstein D.M."/>
            <person name="Harafuji N."/>
            <person name="Hastings K.E."/>
            <person name="Ho I."/>
            <person name="Hotta K."/>
            <person name="Huang W."/>
            <person name="Kawashima T."/>
            <person name="Lemaire P."/>
            <person name="Martinez D."/>
            <person name="Meinertzhagen I.A."/>
            <person name="Necula S."/>
            <person name="Nonaka M."/>
            <person name="Putnam N."/>
            <person name="Rash S."/>
            <person name="Saiga H."/>
            <person name="Satake M."/>
            <person name="Terry A."/>
            <person name="Yamada L."/>
            <person name="Wang H.G."/>
            <person name="Awazu S."/>
            <person name="Azumi K."/>
            <person name="Boore J."/>
            <person name="Branno M."/>
            <person name="Chin-Bow S."/>
            <person name="DeSantis R."/>
            <person name="Doyle S."/>
            <person name="Francino P."/>
            <person name="Keys D.N."/>
            <person name="Haga S."/>
            <person name="Hayashi H."/>
            <person name="Hino K."/>
            <person name="Imai K.S."/>
            <person name="Inaba K."/>
            <person name="Kano S."/>
            <person name="Kobayashi K."/>
            <person name="Kobayashi M."/>
            <person name="Lee B.I."/>
            <person name="Makabe K.W."/>
            <person name="Manohar C."/>
            <person name="Matassi G."/>
            <person name="Medina M."/>
            <person name="Mochizuki Y."/>
            <person name="Mount S."/>
            <person name="Morishita T."/>
            <person name="Miura S."/>
            <person name="Nakayama A."/>
            <person name="Nishizaka S."/>
            <person name="Nomoto H."/>
            <person name="Ohta F."/>
            <person name="Oishi K."/>
            <person name="Rigoutsos I."/>
            <person name="Sano M."/>
            <person name="Sasaki A."/>
            <person name="Sasakura Y."/>
            <person name="Shoguchi E."/>
            <person name="Shin-i T."/>
            <person name="Spagnuolo A."/>
            <person name="Stainier D."/>
            <person name="Suzuki M.M."/>
            <person name="Tassy O."/>
            <person name="Takatori N."/>
            <person name="Tokuoka M."/>
            <person name="Yagi K."/>
            <person name="Yoshizaki F."/>
            <person name="Wada S."/>
            <person name="Zhang C."/>
            <person name="Hyatt P.D."/>
            <person name="Larimer F."/>
            <person name="Detter C."/>
            <person name="Doggett N."/>
            <person name="Glavina T."/>
            <person name="Hawkins T."/>
            <person name="Richardson P."/>
            <person name="Lucas S."/>
            <person name="Kohara Y."/>
            <person name="Levine M."/>
            <person name="Satoh N."/>
            <person name="Rokhsar D.S."/>
        </authorList>
    </citation>
    <scope>NUCLEOTIDE SEQUENCE [LARGE SCALE GENOMIC DNA]</scope>
</reference>
<feature type="signal peptide" evidence="1">
    <location>
        <begin position="1"/>
        <end position="23"/>
    </location>
</feature>
<feature type="chain" id="PRO_5003578325" evidence="1">
    <location>
        <begin position="24"/>
        <end position="61"/>
    </location>
</feature>
<reference evidence="2" key="2">
    <citation type="journal article" date="2008" name="Genome Biol.">
        <title>Improved genome assembly and evidence-based global gene model set for the chordate Ciona intestinalis: new insight into intron and operon populations.</title>
        <authorList>
            <person name="Satou Y."/>
            <person name="Mineta K."/>
            <person name="Ogasawara M."/>
            <person name="Sasakura Y."/>
            <person name="Shoguchi E."/>
            <person name="Ueno K."/>
            <person name="Yamada L."/>
            <person name="Matsumoto J."/>
            <person name="Wasserscheid J."/>
            <person name="Dewar K."/>
            <person name="Wiley G.B."/>
            <person name="Macmil S.L."/>
            <person name="Roe B.A."/>
            <person name="Zeller R.W."/>
            <person name="Hastings K.E."/>
            <person name="Lemaire P."/>
            <person name="Lindquist E."/>
            <person name="Endo T."/>
            <person name="Hotta K."/>
            <person name="Inaba K."/>
        </authorList>
    </citation>
    <scope>NUCLEOTIDE SEQUENCE [LARGE SCALE GENOMIC DNA]</scope>
    <source>
        <strain evidence="2">wild type</strain>
    </source>
</reference>
<dbReference type="InParanoid" id="H2Y2P3"/>
<reference evidence="2" key="3">
    <citation type="submission" date="2025-08" db="UniProtKB">
        <authorList>
            <consortium name="Ensembl"/>
        </authorList>
    </citation>
    <scope>IDENTIFICATION</scope>
</reference>
<dbReference type="GeneTree" id="ENSGT01140000286651"/>